<dbReference type="InterPro" id="IPR036388">
    <property type="entry name" value="WH-like_DNA-bd_sf"/>
</dbReference>
<dbReference type="PROSITE" id="PS00434">
    <property type="entry name" value="HSF_DOMAIN"/>
    <property type="match status" value="1"/>
</dbReference>
<dbReference type="SMART" id="SM00415">
    <property type="entry name" value="HSF"/>
    <property type="match status" value="1"/>
</dbReference>
<evidence type="ECO:0000256" key="2">
    <source>
        <dbReference type="ARBA" id="ARBA00011233"/>
    </source>
</evidence>
<dbReference type="GO" id="GO:0003700">
    <property type="term" value="F:DNA-binding transcription factor activity"/>
    <property type="evidence" value="ECO:0007669"/>
    <property type="project" value="InterPro"/>
</dbReference>
<comment type="caution">
    <text evidence="13">The sequence shown here is derived from an EMBL/GenBank/DDBJ whole genome shotgun (WGS) entry which is preliminary data.</text>
</comment>
<dbReference type="PANTHER" id="PTHR10015:SF427">
    <property type="entry name" value="HEAT SHOCK FACTOR PROTEIN"/>
    <property type="match status" value="1"/>
</dbReference>
<evidence type="ECO:0000256" key="1">
    <source>
        <dbReference type="ARBA" id="ARBA00004123"/>
    </source>
</evidence>
<evidence type="ECO:0000256" key="11">
    <source>
        <dbReference type="SAM" id="MobiDB-lite"/>
    </source>
</evidence>
<reference evidence="13" key="1">
    <citation type="submission" date="2020-10" db="EMBL/GenBank/DDBJ databases">
        <title>Unveiling of a novel bifunctional photoreceptor, Dualchrome1, isolated from a cosmopolitan green alga.</title>
        <authorList>
            <person name="Suzuki S."/>
            <person name="Kawachi M."/>
        </authorList>
    </citation>
    <scope>NUCLEOTIDE SEQUENCE</scope>
    <source>
        <strain evidence="13">NIES 2893</strain>
    </source>
</reference>
<comment type="subunit">
    <text evidence="2">Homotrimer.</text>
</comment>
<feature type="coiled-coil region" evidence="10">
    <location>
        <begin position="242"/>
        <end position="276"/>
    </location>
</feature>
<feature type="domain" description="HSF-type DNA-binding" evidence="12">
    <location>
        <begin position="96"/>
        <end position="120"/>
    </location>
</feature>
<feature type="compositionally biased region" description="Low complexity" evidence="11">
    <location>
        <begin position="14"/>
        <end position="29"/>
    </location>
</feature>
<keyword evidence="8" id="KW-0539">Nucleus</keyword>
<dbReference type="AlphaFoldDB" id="A0A830H4K5"/>
<feature type="region of interest" description="Disordered" evidence="11">
    <location>
        <begin position="143"/>
        <end position="174"/>
    </location>
</feature>
<comment type="subcellular location">
    <subcellularLocation>
        <location evidence="1">Nucleus</location>
    </subcellularLocation>
</comment>
<dbReference type="InterPro" id="IPR000232">
    <property type="entry name" value="HSF_DNA-bd"/>
</dbReference>
<dbReference type="Gene3D" id="1.10.10.10">
    <property type="entry name" value="Winged helix-like DNA-binding domain superfamily/Winged helix DNA-binding domain"/>
    <property type="match status" value="1"/>
</dbReference>
<keyword evidence="6" id="KW-0238">DNA-binding</keyword>
<evidence type="ECO:0000259" key="12">
    <source>
        <dbReference type="PROSITE" id="PS00434"/>
    </source>
</evidence>
<gene>
    <name evidence="13" type="ORF">PPROV_000031400</name>
</gene>
<dbReference type="Pfam" id="PF00447">
    <property type="entry name" value="HSF_DNA-bind"/>
    <property type="match status" value="1"/>
</dbReference>
<evidence type="ECO:0000256" key="5">
    <source>
        <dbReference type="ARBA" id="ARBA00023016"/>
    </source>
</evidence>
<organism evidence="13 14">
    <name type="scientific">Pycnococcus provasolii</name>
    <dbReference type="NCBI Taxonomy" id="41880"/>
    <lineage>
        <taxon>Eukaryota</taxon>
        <taxon>Viridiplantae</taxon>
        <taxon>Chlorophyta</taxon>
        <taxon>Pseudoscourfieldiophyceae</taxon>
        <taxon>Pseudoscourfieldiales</taxon>
        <taxon>Pycnococcaceae</taxon>
        <taxon>Pycnococcus</taxon>
    </lineage>
</organism>
<name>A0A830H4K5_9CHLO</name>
<keyword evidence="4" id="KW-0805">Transcription regulation</keyword>
<accession>A0A830H4K5</accession>
<keyword evidence="14" id="KW-1185">Reference proteome</keyword>
<evidence type="ECO:0000256" key="10">
    <source>
        <dbReference type="SAM" id="Coils"/>
    </source>
</evidence>
<dbReference type="OrthoDB" id="60033at2759"/>
<dbReference type="GO" id="GO:0043565">
    <property type="term" value="F:sequence-specific DNA binding"/>
    <property type="evidence" value="ECO:0007669"/>
    <property type="project" value="InterPro"/>
</dbReference>
<sequence>MSPPLTEEALVAKQTETNEQQQQQQQNQQPPVPVVNDAEAAAAAAAANSEALSRRPFVLNTYRMVSDPSTDTYISWDPDGTSFTVHEPGMVSSHVLNKYFKHSNFSSFVRQLNSYAFHKINPDRWTFAHPDFRRDQPENLHKLVRRSSSSSSKKGAVDKGMAPGGVDIPGGGHHNVQPVQPGFSPPQNSAYLNHGGLLELGNFGGDDTAADAANGAITPYAAGKGASSTSGRPHQNQVLDVNAILNHKMSQVQRDRDVLRDEVSALRSRLTAQESQMAWYAKKVEDMERSQDNANQLNEWIVSILAQFPTIREGLQAGNFPPMPTQAKHAVLHRLQNRQTRRALPGLASAENPTPEYTNLLSDRSGAIHDLGQPVKITEIGGSGGGDVATLTKLRAKSPMEDTRAAKRGHAMYPDGDMAMAAQTSSSPSKAIPLPPPAMSSGLDALPSLTPSQLELPGMGSLSLSDEEVQRMLNIDFNET</sequence>
<evidence type="ECO:0000256" key="4">
    <source>
        <dbReference type="ARBA" id="ARBA00023015"/>
    </source>
</evidence>
<keyword evidence="3" id="KW-0597">Phosphoprotein</keyword>
<evidence type="ECO:0000256" key="9">
    <source>
        <dbReference type="RuleBase" id="RU004020"/>
    </source>
</evidence>
<dbReference type="PANTHER" id="PTHR10015">
    <property type="entry name" value="HEAT SHOCK TRANSCRIPTION FACTOR"/>
    <property type="match status" value="1"/>
</dbReference>
<evidence type="ECO:0000256" key="3">
    <source>
        <dbReference type="ARBA" id="ARBA00022553"/>
    </source>
</evidence>
<comment type="similarity">
    <text evidence="9">Belongs to the HSF family.</text>
</comment>
<dbReference type="EMBL" id="BNJQ01000001">
    <property type="protein sequence ID" value="GHP01558.1"/>
    <property type="molecule type" value="Genomic_DNA"/>
</dbReference>
<dbReference type="Proteomes" id="UP000660262">
    <property type="component" value="Unassembled WGS sequence"/>
</dbReference>
<dbReference type="InterPro" id="IPR036390">
    <property type="entry name" value="WH_DNA-bd_sf"/>
</dbReference>
<dbReference type="GO" id="GO:0005634">
    <property type="term" value="C:nucleus"/>
    <property type="evidence" value="ECO:0007669"/>
    <property type="project" value="UniProtKB-SubCell"/>
</dbReference>
<evidence type="ECO:0000256" key="7">
    <source>
        <dbReference type="ARBA" id="ARBA00023163"/>
    </source>
</evidence>
<proteinExistence type="inferred from homology"/>
<keyword evidence="10" id="KW-0175">Coiled coil</keyword>
<evidence type="ECO:0000256" key="6">
    <source>
        <dbReference type="ARBA" id="ARBA00023125"/>
    </source>
</evidence>
<dbReference type="SUPFAM" id="SSF46785">
    <property type="entry name" value="Winged helix' DNA-binding domain"/>
    <property type="match status" value="1"/>
</dbReference>
<keyword evidence="5" id="KW-0346">Stress response</keyword>
<evidence type="ECO:0000256" key="8">
    <source>
        <dbReference type="ARBA" id="ARBA00023242"/>
    </source>
</evidence>
<feature type="region of interest" description="Disordered" evidence="11">
    <location>
        <begin position="1"/>
        <end position="36"/>
    </location>
</feature>
<protein>
    <recommendedName>
        <fullName evidence="12">HSF-type DNA-binding domain-containing protein</fullName>
    </recommendedName>
</protein>
<evidence type="ECO:0000313" key="13">
    <source>
        <dbReference type="EMBL" id="GHP01558.1"/>
    </source>
</evidence>
<dbReference type="PRINTS" id="PR00056">
    <property type="entry name" value="HSFDOMAIN"/>
</dbReference>
<keyword evidence="7" id="KW-0804">Transcription</keyword>
<evidence type="ECO:0000313" key="14">
    <source>
        <dbReference type="Proteomes" id="UP000660262"/>
    </source>
</evidence>
<dbReference type="FunFam" id="1.10.10.10:FF:000037">
    <property type="entry name" value="Heat stress transcription factor B-4"/>
    <property type="match status" value="1"/>
</dbReference>